<gene>
    <name evidence="1" type="ORF">JF72_15580</name>
</gene>
<dbReference type="AlphaFoldDB" id="A0A0F4LLJ2"/>
<evidence type="ECO:0000313" key="1">
    <source>
        <dbReference type="EMBL" id="KJY59717.1"/>
    </source>
</evidence>
<dbReference type="PATRIC" id="fig|303541.3.peg.132"/>
<dbReference type="Proteomes" id="UP000033682">
    <property type="component" value="Unassembled WGS sequence"/>
</dbReference>
<geneLocation type="plasmid" evidence="1">
    <name>pHma11p1</name>
</geneLocation>
<dbReference type="HOGENOM" id="CLU_1198516_0_0_9"/>
<sequence length="208" mass="24368">MLIYKNEKNTKFMSVTNDDYVDLNVNGYKICPDLYDDYGIHIYPQDNDSASALWDVIQDLSLKDRNELLHLLQRDLNDKSKFSLADVKAIIMFFDKTLDSDYWHSWYIPDGDQTDYAWVYSPEGLLFDPNSEYKDDGKSDYFGKNWQEIIVFARDNRRIVIRTSDQNEKAVGTESKESIFRRVAGLDETNQKQEVDAYMKATYGMVRV</sequence>
<dbReference type="RefSeq" id="WP_046308410.1">
    <property type="nucleotide sequence ID" value="NZ_KQ034005.1"/>
</dbReference>
<dbReference type="EMBL" id="JXLG01000016">
    <property type="protein sequence ID" value="KJY59717.1"/>
    <property type="molecule type" value="Genomic_DNA"/>
</dbReference>
<evidence type="ECO:0000313" key="2">
    <source>
        <dbReference type="Proteomes" id="UP000033682"/>
    </source>
</evidence>
<name>A0A0F4LLJ2_9LACO</name>
<organism evidence="1 2">
    <name type="scientific">Lactobacillus apis</name>
    <dbReference type="NCBI Taxonomy" id="303541"/>
    <lineage>
        <taxon>Bacteria</taxon>
        <taxon>Bacillati</taxon>
        <taxon>Bacillota</taxon>
        <taxon>Bacilli</taxon>
        <taxon>Lactobacillales</taxon>
        <taxon>Lactobacillaceae</taxon>
        <taxon>Lactobacillus</taxon>
    </lineage>
</organism>
<keyword evidence="2" id="KW-1185">Reference proteome</keyword>
<accession>A0A0F4LLJ2</accession>
<protein>
    <submittedName>
        <fullName evidence="1">Uncharacterized protein</fullName>
    </submittedName>
</protein>
<reference evidence="1 2" key="1">
    <citation type="submission" date="2015-01" db="EMBL/GenBank/DDBJ databases">
        <title>Comparative genomics of the lactic acid bacteria isolated from the honey bee gut.</title>
        <authorList>
            <person name="Ellegaard K.M."/>
            <person name="Tamarit D."/>
            <person name="Javelind E."/>
            <person name="Olofsson T."/>
            <person name="Andersson S.G."/>
            <person name="Vasquez A."/>
        </authorList>
    </citation>
    <scope>NUCLEOTIDE SEQUENCE [LARGE SCALE GENOMIC DNA]</scope>
    <source>
        <strain evidence="1 2">Hma11</strain>
        <plasmid evidence="1">pHma11p1</plasmid>
    </source>
</reference>
<keyword evidence="1" id="KW-0614">Plasmid</keyword>
<proteinExistence type="predicted"/>
<comment type="caution">
    <text evidence="1">The sequence shown here is derived from an EMBL/GenBank/DDBJ whole genome shotgun (WGS) entry which is preliminary data.</text>
</comment>